<evidence type="ECO:0000256" key="1">
    <source>
        <dbReference type="SAM" id="SignalP"/>
    </source>
</evidence>
<dbReference type="PANTHER" id="PTHR11647:SF1">
    <property type="entry name" value="COLLAPSIN RESPONSE MEDIATOR PROTEIN"/>
    <property type="match status" value="1"/>
</dbReference>
<keyword evidence="4" id="KW-1185">Reference proteome</keyword>
<dbReference type="Gene3D" id="3.20.20.140">
    <property type="entry name" value="Metal-dependent hydrolases"/>
    <property type="match status" value="2"/>
</dbReference>
<evidence type="ECO:0000313" key="3">
    <source>
        <dbReference type="EMBL" id="OWQ97444.1"/>
    </source>
</evidence>
<dbReference type="Gene3D" id="2.30.40.10">
    <property type="entry name" value="Urease, subunit C, domain 1"/>
    <property type="match status" value="1"/>
</dbReference>
<dbReference type="InterPro" id="IPR050378">
    <property type="entry name" value="Metallo-dep_Hydrolases_sf"/>
</dbReference>
<dbReference type="AlphaFoldDB" id="A0A246JWK2"/>
<dbReference type="InterPro" id="IPR011059">
    <property type="entry name" value="Metal-dep_hydrolase_composite"/>
</dbReference>
<feature type="signal peptide" evidence="1">
    <location>
        <begin position="1"/>
        <end position="19"/>
    </location>
</feature>
<dbReference type="EMBL" id="NISK01000002">
    <property type="protein sequence ID" value="OWQ97444.1"/>
    <property type="molecule type" value="Genomic_DNA"/>
</dbReference>
<feature type="domain" description="Amidohydrolase 3" evidence="2">
    <location>
        <begin position="429"/>
        <end position="518"/>
    </location>
</feature>
<comment type="caution">
    <text evidence="3">The sequence shown here is derived from an EMBL/GenBank/DDBJ whole genome shotgun (WGS) entry which is preliminary data.</text>
</comment>
<sequence>MTRPFALAFAALLLGGAAAPPPAAYDIVIRGGRVLDGAGNPWINADVAIKDGRIAQVGVIAGEGKQEIDARGRYVSPGFIDMLDQSGRTLLRDGSAVNKLNMGVTTLIAGEGGTAVPAGELAGYFATLEKQGIAVNFGTYYGAVQARVKVMGDSAGAPSEAQLSAMEEEVRAAMQAGAFGISSALIYSPASFQATGDLVRLAAIPAKCGGFYATHMRDESDKLLTAIDEAVEIGERSGAKVEIFHIKAAYAPLWGKLMPQAIARIEAARTRGLDIGANIYPYRAGGTGLDVTIPTHIFAKGREAAHAALRDPAVREQLKQELAAGPQADWSNLVHASGGWKNVVLGNAHSDQYKRFHGQNFADIGKTLGKDPADAAWDIWLAALPARASALYFMMDDKDIDLAMKQPWVSVGTDAAAADSTADPQTAGRPHPRSYGTFPRIIAEYVKARPVLTLPDAIRKMTGWPAQRLGLPDRGLLRAGMRADVVVFDLASIKDHATFDAPTAAPDGIGDVIVNGVVALAKGQPTGSRSGTILRHACPNV</sequence>
<proteinExistence type="predicted"/>
<dbReference type="InterPro" id="IPR032466">
    <property type="entry name" value="Metal_Hydrolase"/>
</dbReference>
<protein>
    <submittedName>
        <fullName evidence="3">D-aminoacylase</fullName>
    </submittedName>
</protein>
<dbReference type="InterPro" id="IPR013108">
    <property type="entry name" value="Amidohydro_3"/>
</dbReference>
<evidence type="ECO:0000313" key="4">
    <source>
        <dbReference type="Proteomes" id="UP000197361"/>
    </source>
</evidence>
<dbReference type="Proteomes" id="UP000197361">
    <property type="component" value="Unassembled WGS sequence"/>
</dbReference>
<dbReference type="GO" id="GO:0016812">
    <property type="term" value="F:hydrolase activity, acting on carbon-nitrogen (but not peptide) bonds, in cyclic amides"/>
    <property type="evidence" value="ECO:0007669"/>
    <property type="project" value="TreeGrafter"/>
</dbReference>
<reference evidence="3 4" key="1">
    <citation type="journal article" date="2010" name="Int. J. Syst. Evol. Microbiol.">
        <title>Sphingopyxis bauzanensis sp. nov., a psychrophilic bacterium isolated from soil.</title>
        <authorList>
            <person name="Zhang D.C."/>
            <person name="Liu H.C."/>
            <person name="Xin Y.H."/>
            <person name="Zhou Y.G."/>
            <person name="Schinner F."/>
            <person name="Margesin R."/>
        </authorList>
    </citation>
    <scope>NUCLEOTIDE SEQUENCE [LARGE SCALE GENOMIC DNA]</scope>
    <source>
        <strain evidence="3 4">DSM 22271</strain>
    </source>
</reference>
<accession>A0A246JWK2</accession>
<keyword evidence="1" id="KW-0732">Signal</keyword>
<dbReference type="Pfam" id="PF07969">
    <property type="entry name" value="Amidohydro_3"/>
    <property type="match status" value="1"/>
</dbReference>
<dbReference type="SUPFAM" id="SSF51338">
    <property type="entry name" value="Composite domain of metallo-dependent hydrolases"/>
    <property type="match status" value="1"/>
</dbReference>
<gene>
    <name evidence="3" type="ORF">CDQ92_10505</name>
</gene>
<dbReference type="OrthoDB" id="9766983at2"/>
<dbReference type="PANTHER" id="PTHR11647">
    <property type="entry name" value="HYDRANTOINASE/DIHYDROPYRIMIDINASE FAMILY MEMBER"/>
    <property type="match status" value="1"/>
</dbReference>
<dbReference type="SUPFAM" id="SSF51556">
    <property type="entry name" value="Metallo-dependent hydrolases"/>
    <property type="match status" value="1"/>
</dbReference>
<feature type="chain" id="PRO_5012264297" evidence="1">
    <location>
        <begin position="20"/>
        <end position="541"/>
    </location>
</feature>
<dbReference type="GO" id="GO:0005829">
    <property type="term" value="C:cytosol"/>
    <property type="evidence" value="ECO:0007669"/>
    <property type="project" value="TreeGrafter"/>
</dbReference>
<organism evidence="3 4">
    <name type="scientific">Sphingopyxis bauzanensis</name>
    <dbReference type="NCBI Taxonomy" id="651663"/>
    <lineage>
        <taxon>Bacteria</taxon>
        <taxon>Pseudomonadati</taxon>
        <taxon>Pseudomonadota</taxon>
        <taxon>Alphaproteobacteria</taxon>
        <taxon>Sphingomonadales</taxon>
        <taxon>Sphingomonadaceae</taxon>
        <taxon>Sphingopyxis</taxon>
    </lineage>
</organism>
<name>A0A246JWK2_9SPHN</name>
<dbReference type="RefSeq" id="WP_088441294.1">
    <property type="nucleotide sequence ID" value="NZ_BMMC01000001.1"/>
</dbReference>
<evidence type="ECO:0000259" key="2">
    <source>
        <dbReference type="Pfam" id="PF07969"/>
    </source>
</evidence>